<dbReference type="Proteomes" id="UP000006034">
    <property type="component" value="Unassembled WGS sequence"/>
</dbReference>
<organism evidence="1 2">
    <name type="scientific">Bilophila wadsworthia (strain 3_1_6)</name>
    <dbReference type="NCBI Taxonomy" id="563192"/>
    <lineage>
        <taxon>Bacteria</taxon>
        <taxon>Pseudomonadati</taxon>
        <taxon>Thermodesulfobacteriota</taxon>
        <taxon>Desulfovibrionia</taxon>
        <taxon>Desulfovibrionales</taxon>
        <taxon>Desulfovibrionaceae</taxon>
        <taxon>Bilophila</taxon>
    </lineage>
</organism>
<dbReference type="HOGENOM" id="CLU_129200_0_0_7"/>
<protein>
    <recommendedName>
        <fullName evidence="3">IraD/Gp25-like domain-containing protein</fullName>
    </recommendedName>
</protein>
<keyword evidence="2" id="KW-1185">Reference proteome</keyword>
<dbReference type="RefSeq" id="WP_005024541.1">
    <property type="nucleotide sequence ID" value="NZ_KE150239.1"/>
</dbReference>
<dbReference type="STRING" id="563192.HMPREF0179_00368"/>
<evidence type="ECO:0008006" key="3">
    <source>
        <dbReference type="Google" id="ProtNLM"/>
    </source>
</evidence>
<evidence type="ECO:0000313" key="2">
    <source>
        <dbReference type="Proteomes" id="UP000006034"/>
    </source>
</evidence>
<proteinExistence type="predicted"/>
<reference evidence="1 2" key="2">
    <citation type="submission" date="2013-04" db="EMBL/GenBank/DDBJ databases">
        <title>The Genome Sequence of Bilophila wadsworthia 3_1_6.</title>
        <authorList>
            <consortium name="The Broad Institute Genomics Platform"/>
            <person name="Earl A."/>
            <person name="Ward D."/>
            <person name="Feldgarden M."/>
            <person name="Gevers D."/>
            <person name="Sibley C."/>
            <person name="Strauss J."/>
            <person name="Allen-Vercoe E."/>
            <person name="Walker B."/>
            <person name="Young S."/>
            <person name="Zeng Q."/>
            <person name="Gargeya S."/>
            <person name="Fitzgerald M."/>
            <person name="Haas B."/>
            <person name="Abouelleil A."/>
            <person name="Allen A.W."/>
            <person name="Alvarado L."/>
            <person name="Arachchi H.M."/>
            <person name="Berlin A.M."/>
            <person name="Chapman S.B."/>
            <person name="Gainer-Dewar J."/>
            <person name="Goldberg J."/>
            <person name="Griggs A."/>
            <person name="Gujja S."/>
            <person name="Hansen M."/>
            <person name="Howarth C."/>
            <person name="Imamovic A."/>
            <person name="Ireland A."/>
            <person name="Larimer J."/>
            <person name="McCowan C."/>
            <person name="Murphy C."/>
            <person name="Pearson M."/>
            <person name="Poon T.W."/>
            <person name="Priest M."/>
            <person name="Roberts A."/>
            <person name="Saif S."/>
            <person name="Shea T."/>
            <person name="Sisk P."/>
            <person name="Sykes S."/>
            <person name="Wortman J."/>
            <person name="Nusbaum C."/>
            <person name="Birren B."/>
        </authorList>
    </citation>
    <scope>NUCLEOTIDE SEQUENCE [LARGE SCALE GENOMIC DNA]</scope>
    <source>
        <strain evidence="1 2">3_1_6</strain>
    </source>
</reference>
<dbReference type="Gene3D" id="3.10.450.40">
    <property type="match status" value="1"/>
</dbReference>
<dbReference type="OrthoDB" id="5423043at2"/>
<evidence type="ECO:0000313" key="1">
    <source>
        <dbReference type="EMBL" id="EFV45747.1"/>
    </source>
</evidence>
<dbReference type="GeneID" id="78086853"/>
<reference evidence="1 2" key="1">
    <citation type="submission" date="2010-10" db="EMBL/GenBank/DDBJ databases">
        <authorList>
            <consortium name="The Broad Institute Genome Sequencing Platform"/>
            <person name="Ward D."/>
            <person name="Earl A."/>
            <person name="Feldgarden M."/>
            <person name="Young S.K."/>
            <person name="Gargeya S."/>
            <person name="Zeng Q."/>
            <person name="Alvarado L."/>
            <person name="Berlin A."/>
            <person name="Bochicchio J."/>
            <person name="Chapman S.B."/>
            <person name="Chen Z."/>
            <person name="Freedman E."/>
            <person name="Gellesch M."/>
            <person name="Goldberg J."/>
            <person name="Griggs A."/>
            <person name="Gujja S."/>
            <person name="Heilman E."/>
            <person name="Heiman D."/>
            <person name="Howarth C."/>
            <person name="Mehta T."/>
            <person name="Neiman D."/>
            <person name="Pearson M."/>
            <person name="Roberts A."/>
            <person name="Saif S."/>
            <person name="Shea T."/>
            <person name="Shenoy N."/>
            <person name="Sisk P."/>
            <person name="Stolte C."/>
            <person name="Sykes S."/>
            <person name="White J."/>
            <person name="Yandava C."/>
            <person name="Allen-Vercoe E."/>
            <person name="Sibley C."/>
            <person name="Ambrose C.E."/>
            <person name="Strauss J."/>
            <person name="Daigneault M."/>
            <person name="Haas B."/>
            <person name="Nusbaum C."/>
            <person name="Birren B."/>
        </authorList>
    </citation>
    <scope>NUCLEOTIDE SEQUENCE [LARGE SCALE GENOMIC DNA]</scope>
    <source>
        <strain evidence="1 2">3_1_6</strain>
    </source>
</reference>
<gene>
    <name evidence="1" type="ORF">HMPREF0179_00368</name>
</gene>
<dbReference type="SUPFAM" id="SSF160719">
    <property type="entry name" value="gpW/gp25-like"/>
    <property type="match status" value="1"/>
</dbReference>
<sequence>MSSVTTDLWGQDIALDDSGQARVAANGELLLTDGVETGVQDIRLRLFTRLGNLFYDREFGSLIHDWILEDSTAGNRAAFESEIVMRIEEDPRVVVGSVRCTVTAWDARSITALASWRFLDEDTPLNLVLQVNKLTMEMVIEDADPRTDSFTACFPND</sequence>
<dbReference type="AlphaFoldDB" id="E5Y2F7"/>
<name>E5Y2F7_BILW3</name>
<accession>E5Y2F7</accession>
<dbReference type="eggNOG" id="ENOG5033WZ4">
    <property type="taxonomic scope" value="Bacteria"/>
</dbReference>
<dbReference type="EMBL" id="ADCP02000002">
    <property type="protein sequence ID" value="EFV45747.1"/>
    <property type="molecule type" value="Genomic_DNA"/>
</dbReference>
<comment type="caution">
    <text evidence="1">The sequence shown here is derived from an EMBL/GenBank/DDBJ whole genome shotgun (WGS) entry which is preliminary data.</text>
</comment>